<dbReference type="Proteomes" id="UP000054805">
    <property type="component" value="Unassembled WGS sequence"/>
</dbReference>
<protein>
    <submittedName>
        <fullName evidence="1">Uncharacterized protein</fullName>
    </submittedName>
</protein>
<sequence>MQKVSHYFERSKDNCHLTHFIQILRITAHLSYKFEIQFNSECKKRSKCTFIGSIKKLYEDCFFK</sequence>
<name>A0A0V1IY46_TRIPS</name>
<reference evidence="3 4" key="1">
    <citation type="submission" date="2015-01" db="EMBL/GenBank/DDBJ databases">
        <title>Evolution of Trichinella species and genotypes.</title>
        <authorList>
            <person name="Korhonen P.K."/>
            <person name="Edoardo P."/>
            <person name="Giuseppe L.R."/>
            <person name="Gasser R.B."/>
        </authorList>
    </citation>
    <scope>NUCLEOTIDE SEQUENCE [LARGE SCALE GENOMIC DNA]</scope>
    <source>
        <strain evidence="2">ISS176</strain>
        <strain evidence="1">ISS588</strain>
    </source>
</reference>
<gene>
    <name evidence="1" type="ORF">T4B_15454</name>
    <name evidence="2" type="ORF">T4C_4598</name>
</gene>
<comment type="caution">
    <text evidence="1">The sequence shown here is derived from an EMBL/GenBank/DDBJ whole genome shotgun (WGS) entry which is preliminary data.</text>
</comment>
<dbReference type="EMBL" id="JYDV01000106">
    <property type="protein sequence ID" value="KRZ33042.1"/>
    <property type="molecule type" value="Genomic_DNA"/>
</dbReference>
<dbReference type="AlphaFoldDB" id="A0A0V1IY46"/>
<dbReference type="Proteomes" id="UP000054826">
    <property type="component" value="Unassembled WGS sequence"/>
</dbReference>
<organism evidence="1 3">
    <name type="scientific">Trichinella pseudospiralis</name>
    <name type="common">Parasitic roundworm</name>
    <dbReference type="NCBI Taxonomy" id="6337"/>
    <lineage>
        <taxon>Eukaryota</taxon>
        <taxon>Metazoa</taxon>
        <taxon>Ecdysozoa</taxon>
        <taxon>Nematoda</taxon>
        <taxon>Enoplea</taxon>
        <taxon>Dorylaimia</taxon>
        <taxon>Trichinellida</taxon>
        <taxon>Trichinellidae</taxon>
        <taxon>Trichinella</taxon>
    </lineage>
</organism>
<evidence type="ECO:0000313" key="4">
    <source>
        <dbReference type="Proteomes" id="UP000054826"/>
    </source>
</evidence>
<evidence type="ECO:0000313" key="2">
    <source>
        <dbReference type="EMBL" id="KRZ33042.1"/>
    </source>
</evidence>
<evidence type="ECO:0000313" key="3">
    <source>
        <dbReference type="Proteomes" id="UP000054805"/>
    </source>
</evidence>
<accession>A0A0V1IY46</accession>
<keyword evidence="3" id="KW-1185">Reference proteome</keyword>
<dbReference type="EMBL" id="JYDS01000068">
    <property type="protein sequence ID" value="KRZ27647.1"/>
    <property type="molecule type" value="Genomic_DNA"/>
</dbReference>
<proteinExistence type="predicted"/>
<evidence type="ECO:0000313" key="1">
    <source>
        <dbReference type="EMBL" id="KRZ27647.1"/>
    </source>
</evidence>